<comment type="catalytic activity">
    <reaction evidence="10">
        <text>ATP + H2O = ADP + phosphate + H(+)</text>
        <dbReference type="Rhea" id="RHEA:13065"/>
        <dbReference type="ChEBI" id="CHEBI:15377"/>
        <dbReference type="ChEBI" id="CHEBI:15378"/>
        <dbReference type="ChEBI" id="CHEBI:30616"/>
        <dbReference type="ChEBI" id="CHEBI:43474"/>
        <dbReference type="ChEBI" id="CHEBI:456216"/>
        <dbReference type="EC" id="5.6.2.3"/>
    </reaction>
</comment>
<evidence type="ECO:0000256" key="4">
    <source>
        <dbReference type="ARBA" id="ARBA00022801"/>
    </source>
</evidence>
<dbReference type="PROSITE" id="PS51199">
    <property type="entry name" value="SF4_HELICASE"/>
    <property type="match status" value="1"/>
</dbReference>
<evidence type="ECO:0000259" key="11">
    <source>
        <dbReference type="PROSITE" id="PS51199"/>
    </source>
</evidence>
<dbReference type="RefSeq" id="YP_009395669.1">
    <property type="nucleotide sequence ID" value="NC_035278.1"/>
</dbReference>
<evidence type="ECO:0000256" key="10">
    <source>
        <dbReference type="ARBA" id="ARBA00048954"/>
    </source>
</evidence>
<dbReference type="GO" id="GO:0006260">
    <property type="term" value="P:DNA replication"/>
    <property type="evidence" value="ECO:0007669"/>
    <property type="project" value="UniProtKB-KW"/>
</dbReference>
<evidence type="ECO:0000256" key="8">
    <source>
        <dbReference type="ARBA" id="ARBA00023235"/>
    </source>
</evidence>
<dbReference type="Pfam" id="PF00772">
    <property type="entry name" value="DnaB"/>
    <property type="match status" value="1"/>
</dbReference>
<evidence type="ECO:0000313" key="12">
    <source>
        <dbReference type="EMBL" id="ARW64481.1"/>
    </source>
</evidence>
<keyword evidence="12" id="KW-0934">Plastid</keyword>
<geneLocation type="chloroplast" evidence="12"/>
<dbReference type="InterPro" id="IPR007693">
    <property type="entry name" value="DNA_helicase_DnaB-like_N"/>
</dbReference>
<dbReference type="PANTHER" id="PTHR30153">
    <property type="entry name" value="REPLICATIVE DNA HELICASE DNAB"/>
    <property type="match status" value="1"/>
</dbReference>
<dbReference type="Pfam" id="PF03796">
    <property type="entry name" value="DnaB_C"/>
    <property type="match status" value="1"/>
</dbReference>
<dbReference type="InterPro" id="IPR036185">
    <property type="entry name" value="DNA_heli_DnaB-like_N_sf"/>
</dbReference>
<sequence length="598" mass="71023">MHNFYRYKFIPQNYLAEEMLIGIILIYPQITYKITDYIEENIFFIETNQIIYLNIAKIIKNNSNNIINLFYELQSENLLKTIGGIKRIIELMKQSQIFISSYKTNYYVEDLITLLNKNYLKRLIIQLGYNIVKIGHVINIDHRYMYEKVLSYVENIEDKIMYNKMSKVSNIKEIISTKLLQVKYKKIDVKEINKLKKVKSGFFQLDNIIQGLPIGNLIIIAGRPAVGKTSLTINIAYHCFYQEKISLLIFSLEMSIHQIFDKFISISSENNIDKESIKKLKDEHWKNISHICHGLLKQNIYINEKINLNITQIEYISEDLRKKQNIELIIIDYLQLIEISTENQKITNRSQELGYITRRLKLLAQKLKIPIIVISQLNRNIENRNDKEPILSDLKESGCISYKNNILTTSTYLRKTNISSITKYNKLLNKKTKRNVLQYLNPIKNKIHVLNKYIFLHIIKKESIQLTFNHKFLSKNCWVPSSHFLKTTHIFSQNIRNYREKINKYLKNIRFKKYEKIYDVYVKNNFRILIQSINIHNSIEQDADIIIILYEMNNEKHIQDIKNKTIDLKVSKNRNGKTGYCKLKFQLDTNRFKDININ</sequence>
<dbReference type="SUPFAM" id="SSF52540">
    <property type="entry name" value="P-loop containing nucleoside triphosphate hydrolases"/>
    <property type="match status" value="1"/>
</dbReference>
<dbReference type="GO" id="GO:0005829">
    <property type="term" value="C:cytosol"/>
    <property type="evidence" value="ECO:0007669"/>
    <property type="project" value="TreeGrafter"/>
</dbReference>
<evidence type="ECO:0000256" key="2">
    <source>
        <dbReference type="ARBA" id="ARBA00022705"/>
    </source>
</evidence>
<dbReference type="GO" id="GO:0016787">
    <property type="term" value="F:hydrolase activity"/>
    <property type="evidence" value="ECO:0007669"/>
    <property type="project" value="UniProtKB-KW"/>
</dbReference>
<keyword evidence="12" id="KW-0150">Chloroplast</keyword>
<keyword evidence="3" id="KW-0547">Nucleotide-binding</keyword>
<keyword evidence="2" id="KW-0235">DNA replication</keyword>
<keyword evidence="5 12" id="KW-0347">Helicase</keyword>
<evidence type="ECO:0000256" key="9">
    <source>
        <dbReference type="ARBA" id="ARBA00044969"/>
    </source>
</evidence>
<evidence type="ECO:0000256" key="5">
    <source>
        <dbReference type="ARBA" id="ARBA00022806"/>
    </source>
</evidence>
<evidence type="ECO:0000256" key="3">
    <source>
        <dbReference type="ARBA" id="ARBA00022741"/>
    </source>
</evidence>
<evidence type="ECO:0000256" key="1">
    <source>
        <dbReference type="ARBA" id="ARBA00008428"/>
    </source>
</evidence>
<dbReference type="PANTHER" id="PTHR30153:SF2">
    <property type="entry name" value="REPLICATIVE DNA HELICASE"/>
    <property type="match status" value="1"/>
</dbReference>
<keyword evidence="4" id="KW-0378">Hydrolase</keyword>
<dbReference type="EC" id="5.6.2.3" evidence="9"/>
<gene>
    <name evidence="12" type="primary">dnaB</name>
</gene>
<dbReference type="GeneID" id="33357745"/>
<comment type="similarity">
    <text evidence="1">Belongs to the helicase family. DnaB subfamily.</text>
</comment>
<reference evidence="12" key="1">
    <citation type="journal article" date="2017" name="J. Phycol.">
        <title>Analysis of chloroplast genomes and a supermatrix inform reclassification of the Rhodomelaceae (Rhodophyta).</title>
        <authorList>
            <person name="Diaz-Tapia P."/>
            <person name="Maggs C.A."/>
            <person name="West J.A."/>
            <person name="Verbruggen H."/>
        </authorList>
    </citation>
    <scope>NUCLEOTIDE SEQUENCE</scope>
    <source>
        <strain evidence="12">PD831</strain>
    </source>
</reference>
<keyword evidence="6" id="KW-0067">ATP-binding</keyword>
<accession>A0A1Z1MFE3</accession>
<protein>
    <recommendedName>
        <fullName evidence="9">DNA 5'-3' helicase</fullName>
        <ecNumber evidence="9">5.6.2.3</ecNumber>
    </recommendedName>
</protein>
<dbReference type="GO" id="GO:0003677">
    <property type="term" value="F:DNA binding"/>
    <property type="evidence" value="ECO:0007669"/>
    <property type="project" value="UniProtKB-KW"/>
</dbReference>
<dbReference type="InterPro" id="IPR027417">
    <property type="entry name" value="P-loop_NTPase"/>
</dbReference>
<dbReference type="InterPro" id="IPR016136">
    <property type="entry name" value="DNA_helicase_N/primase_C"/>
</dbReference>
<name>A0A1Z1MFE3_9FLOR</name>
<dbReference type="InterPro" id="IPR007694">
    <property type="entry name" value="DNA_helicase_DnaB-like_C"/>
</dbReference>
<dbReference type="Gene3D" id="3.40.50.300">
    <property type="entry name" value="P-loop containing nucleotide triphosphate hydrolases"/>
    <property type="match status" value="2"/>
</dbReference>
<keyword evidence="7" id="KW-0238">DNA-binding</keyword>
<dbReference type="GO" id="GO:0043139">
    <property type="term" value="F:5'-3' DNA helicase activity"/>
    <property type="evidence" value="ECO:0007669"/>
    <property type="project" value="UniProtKB-EC"/>
</dbReference>
<evidence type="ECO:0000256" key="6">
    <source>
        <dbReference type="ARBA" id="ARBA00022840"/>
    </source>
</evidence>
<feature type="domain" description="SF4 helicase" evidence="11">
    <location>
        <begin position="191"/>
        <end position="398"/>
    </location>
</feature>
<keyword evidence="8" id="KW-0413">Isomerase</keyword>
<organism evidence="12">
    <name type="scientific">Vertebrata isogona</name>
    <dbReference type="NCBI Taxonomy" id="2006944"/>
    <lineage>
        <taxon>Eukaryota</taxon>
        <taxon>Rhodophyta</taxon>
        <taxon>Florideophyceae</taxon>
        <taxon>Rhodymeniophycidae</taxon>
        <taxon>Ceramiales</taxon>
        <taxon>Rhodomelaceae</taxon>
        <taxon>Polysiphonioideae</taxon>
        <taxon>Vertebrata</taxon>
    </lineage>
</organism>
<dbReference type="AlphaFoldDB" id="A0A1Z1MFE3"/>
<dbReference type="SUPFAM" id="SSF48024">
    <property type="entry name" value="N-terminal domain of DnaB helicase"/>
    <property type="match status" value="1"/>
</dbReference>
<evidence type="ECO:0000256" key="7">
    <source>
        <dbReference type="ARBA" id="ARBA00023125"/>
    </source>
</evidence>
<dbReference type="EMBL" id="MF101433">
    <property type="protein sequence ID" value="ARW64481.1"/>
    <property type="molecule type" value="Genomic_DNA"/>
</dbReference>
<dbReference type="Gene3D" id="1.10.860.10">
    <property type="entry name" value="DNAb Helicase, Chain A"/>
    <property type="match status" value="1"/>
</dbReference>
<proteinExistence type="inferred from homology"/>
<dbReference type="GO" id="GO:0005524">
    <property type="term" value="F:ATP binding"/>
    <property type="evidence" value="ECO:0007669"/>
    <property type="project" value="UniProtKB-KW"/>
</dbReference>